<dbReference type="EMBL" id="BKCJ010150784">
    <property type="protein sequence ID" value="GEY08602.1"/>
    <property type="molecule type" value="Genomic_DNA"/>
</dbReference>
<feature type="region of interest" description="Disordered" evidence="1">
    <location>
        <begin position="1"/>
        <end position="24"/>
    </location>
</feature>
<organism evidence="2">
    <name type="scientific">Tanacetum cinerariifolium</name>
    <name type="common">Dalmatian daisy</name>
    <name type="synonym">Chrysanthemum cinerariifolium</name>
    <dbReference type="NCBI Taxonomy" id="118510"/>
    <lineage>
        <taxon>Eukaryota</taxon>
        <taxon>Viridiplantae</taxon>
        <taxon>Streptophyta</taxon>
        <taxon>Embryophyta</taxon>
        <taxon>Tracheophyta</taxon>
        <taxon>Spermatophyta</taxon>
        <taxon>Magnoliopsida</taxon>
        <taxon>eudicotyledons</taxon>
        <taxon>Gunneridae</taxon>
        <taxon>Pentapetalae</taxon>
        <taxon>asterids</taxon>
        <taxon>campanulids</taxon>
        <taxon>Asterales</taxon>
        <taxon>Asteraceae</taxon>
        <taxon>Asteroideae</taxon>
        <taxon>Anthemideae</taxon>
        <taxon>Anthemidinae</taxon>
        <taxon>Tanacetum</taxon>
    </lineage>
</organism>
<proteinExistence type="predicted"/>
<name>A0A699HG35_TANCI</name>
<gene>
    <name evidence="2" type="ORF">Tci_380576</name>
</gene>
<sequence length="163" mass="19321">MNLLNEGCSANPPSQNQPFSGYSSQFASMTPEQFQQHQQEQQQAFFRWQQSQVLNREFQDLQRHHHHSTQKLLNHSLNLNKSASTQFGELMEQELRLKREAAEKAFEVQAEKDRPLMRLEELRFLVTSTKDLDDADAYWIKKQQRLIRNKMRNDLGDEDNEDE</sequence>
<feature type="compositionally biased region" description="Polar residues" evidence="1">
    <location>
        <begin position="11"/>
        <end position="24"/>
    </location>
</feature>
<accession>A0A699HG35</accession>
<reference evidence="2" key="1">
    <citation type="journal article" date="2019" name="Sci. Rep.">
        <title>Draft genome of Tanacetum cinerariifolium, the natural source of mosquito coil.</title>
        <authorList>
            <person name="Yamashiro T."/>
            <person name="Shiraishi A."/>
            <person name="Satake H."/>
            <person name="Nakayama K."/>
        </authorList>
    </citation>
    <scope>NUCLEOTIDE SEQUENCE</scope>
</reference>
<evidence type="ECO:0000256" key="1">
    <source>
        <dbReference type="SAM" id="MobiDB-lite"/>
    </source>
</evidence>
<evidence type="ECO:0000313" key="2">
    <source>
        <dbReference type="EMBL" id="GEY08602.1"/>
    </source>
</evidence>
<comment type="caution">
    <text evidence="2">The sequence shown here is derived from an EMBL/GenBank/DDBJ whole genome shotgun (WGS) entry which is preliminary data.</text>
</comment>
<protein>
    <submittedName>
        <fullName evidence="2">Uncharacterized protein</fullName>
    </submittedName>
</protein>
<dbReference type="AlphaFoldDB" id="A0A699HG35"/>